<feature type="region of interest" description="Disordered" evidence="1">
    <location>
        <begin position="23"/>
        <end position="53"/>
    </location>
</feature>
<reference evidence="2" key="1">
    <citation type="submission" date="2021-02" db="EMBL/GenBank/DDBJ databases">
        <title>Genome sequence Cadophora malorum strain M34.</title>
        <authorList>
            <person name="Stefanovic E."/>
            <person name="Vu D."/>
            <person name="Scully C."/>
            <person name="Dijksterhuis J."/>
            <person name="Roader J."/>
            <person name="Houbraken J."/>
        </authorList>
    </citation>
    <scope>NUCLEOTIDE SEQUENCE</scope>
    <source>
        <strain evidence="2">M34</strain>
    </source>
</reference>
<dbReference type="EMBL" id="JAFJYH010000013">
    <property type="protein sequence ID" value="KAG4425128.1"/>
    <property type="molecule type" value="Genomic_DNA"/>
</dbReference>
<comment type="caution">
    <text evidence="2">The sequence shown here is derived from an EMBL/GenBank/DDBJ whole genome shotgun (WGS) entry which is preliminary data.</text>
</comment>
<protein>
    <submittedName>
        <fullName evidence="2">Uncharacterized protein</fullName>
    </submittedName>
</protein>
<dbReference type="AlphaFoldDB" id="A0A8H7WHM0"/>
<sequence length="108" mass="11965">MCKLEVPLHQCSCVEKSCKNCEVDDSSTQPKNQTQSCVNSHSETQASSPTVNITTPVANDKKAAATKVMTIMIRDVFEHLESYLIDSSNNKTAVNLPETWSLENYLDV</sequence>
<evidence type="ECO:0000313" key="3">
    <source>
        <dbReference type="Proteomes" id="UP000664132"/>
    </source>
</evidence>
<evidence type="ECO:0000313" key="2">
    <source>
        <dbReference type="EMBL" id="KAG4425128.1"/>
    </source>
</evidence>
<keyword evidence="3" id="KW-1185">Reference proteome</keyword>
<gene>
    <name evidence="2" type="ORF">IFR04_001695</name>
</gene>
<proteinExistence type="predicted"/>
<feature type="compositionally biased region" description="Polar residues" evidence="1">
    <location>
        <begin position="26"/>
        <end position="53"/>
    </location>
</feature>
<dbReference type="Proteomes" id="UP000664132">
    <property type="component" value="Unassembled WGS sequence"/>
</dbReference>
<accession>A0A8H7WHM0</accession>
<name>A0A8H7WHM0_9HELO</name>
<organism evidence="2 3">
    <name type="scientific">Cadophora malorum</name>
    <dbReference type="NCBI Taxonomy" id="108018"/>
    <lineage>
        <taxon>Eukaryota</taxon>
        <taxon>Fungi</taxon>
        <taxon>Dikarya</taxon>
        <taxon>Ascomycota</taxon>
        <taxon>Pezizomycotina</taxon>
        <taxon>Leotiomycetes</taxon>
        <taxon>Helotiales</taxon>
        <taxon>Ploettnerulaceae</taxon>
        <taxon>Cadophora</taxon>
    </lineage>
</organism>
<evidence type="ECO:0000256" key="1">
    <source>
        <dbReference type="SAM" id="MobiDB-lite"/>
    </source>
</evidence>